<dbReference type="InterPro" id="IPR043502">
    <property type="entry name" value="DNA/RNA_pol_sf"/>
</dbReference>
<dbReference type="InterPro" id="IPR000477">
    <property type="entry name" value="RT_dom"/>
</dbReference>
<protein>
    <submittedName>
        <fullName evidence="3">Retron-type reverse transcriptase</fullName>
    </submittedName>
</protein>
<feature type="domain" description="Reverse transcriptase" evidence="2">
    <location>
        <begin position="1"/>
        <end position="280"/>
    </location>
</feature>
<proteinExistence type="inferred from homology"/>
<evidence type="ECO:0000259" key="2">
    <source>
        <dbReference type="PROSITE" id="PS50878"/>
    </source>
</evidence>
<dbReference type="STRING" id="797277.SAMN05216198_2077"/>
<dbReference type="GO" id="GO:0003964">
    <property type="term" value="F:RNA-directed DNA polymerase activity"/>
    <property type="evidence" value="ECO:0007669"/>
    <property type="project" value="UniProtKB-KW"/>
</dbReference>
<sequence length="351" mass="41507">MKTHNGLFEQIITFDALYRAYRRARKGKRKSWPCLNFERDLEGNLIQLQNELIWGQYRTGGYRSFQVSEPKVRTITALTEFRDRVVQHALMELLEPLWERSFIAHSYACRDGKGAHAGADYAQAMMRDCLRRHGSLYALKADVRKYFPSVEHAALKRLIRRKISDKRILQLLDNIIDSYSEPSTPGRGIPIGNLTSQLMANVYLDALDQHVKCRLREKWYCRYMDDFIVLHPDKRHLQALRLDIEAWLDRNLSLELNHKTVIFPIATTHGRGLDFLGYHLWPHKRRLRKASLKRFKRRVRRLQRQYANRTIGFPDIHQQLSSWIAHARHGEAIPAISKYLKDRPFRREDHD</sequence>
<dbReference type="PANTHER" id="PTHR34047:SF8">
    <property type="entry name" value="PROTEIN YKFC"/>
    <property type="match status" value="1"/>
</dbReference>
<dbReference type="PROSITE" id="PS50878">
    <property type="entry name" value="RT_POL"/>
    <property type="match status" value="1"/>
</dbReference>
<keyword evidence="3" id="KW-0695">RNA-directed DNA polymerase</keyword>
<keyword evidence="3" id="KW-0808">Transferase</keyword>
<dbReference type="InterPro" id="IPR051083">
    <property type="entry name" value="GrpII_Intron_Splice-Mob/Def"/>
</dbReference>
<dbReference type="Proteomes" id="UP000243426">
    <property type="component" value="Chromosome I"/>
</dbReference>
<dbReference type="EMBL" id="LT629748">
    <property type="protein sequence ID" value="SDS49414.1"/>
    <property type="molecule type" value="Genomic_DNA"/>
</dbReference>
<accession>A0A1H1SN36</accession>
<evidence type="ECO:0000313" key="3">
    <source>
        <dbReference type="EMBL" id="SDS49414.1"/>
    </source>
</evidence>
<evidence type="ECO:0000313" key="4">
    <source>
        <dbReference type="Proteomes" id="UP000243426"/>
    </source>
</evidence>
<keyword evidence="4" id="KW-1185">Reference proteome</keyword>
<evidence type="ECO:0000256" key="1">
    <source>
        <dbReference type="ARBA" id="ARBA00034120"/>
    </source>
</evidence>
<dbReference type="RefSeq" id="WP_090273233.1">
    <property type="nucleotide sequence ID" value="NZ_LT629748.1"/>
</dbReference>
<reference evidence="4" key="1">
    <citation type="submission" date="2016-10" db="EMBL/GenBank/DDBJ databases">
        <authorList>
            <person name="Varghese N."/>
            <person name="Submissions S."/>
        </authorList>
    </citation>
    <scope>NUCLEOTIDE SEQUENCE [LARGE SCALE GENOMIC DNA]</scope>
    <source>
        <strain evidence="4">2SM5</strain>
    </source>
</reference>
<organism evidence="3 4">
    <name type="scientific">Halopseudomonas litoralis</name>
    <dbReference type="NCBI Taxonomy" id="797277"/>
    <lineage>
        <taxon>Bacteria</taxon>
        <taxon>Pseudomonadati</taxon>
        <taxon>Pseudomonadota</taxon>
        <taxon>Gammaproteobacteria</taxon>
        <taxon>Pseudomonadales</taxon>
        <taxon>Pseudomonadaceae</taxon>
        <taxon>Halopseudomonas</taxon>
    </lineage>
</organism>
<comment type="similarity">
    <text evidence="1">Belongs to the bacterial reverse transcriptase family.</text>
</comment>
<dbReference type="Pfam" id="PF00078">
    <property type="entry name" value="RVT_1"/>
    <property type="match status" value="1"/>
</dbReference>
<dbReference type="OrthoDB" id="9793236at2"/>
<gene>
    <name evidence="3" type="ORF">SAMN05216198_2077</name>
</gene>
<keyword evidence="3" id="KW-0548">Nucleotidyltransferase</keyword>
<name>A0A1H1SN36_9GAMM</name>
<dbReference type="PANTHER" id="PTHR34047">
    <property type="entry name" value="NUCLEAR INTRON MATURASE 1, MITOCHONDRIAL-RELATED"/>
    <property type="match status" value="1"/>
</dbReference>
<dbReference type="SUPFAM" id="SSF56672">
    <property type="entry name" value="DNA/RNA polymerases"/>
    <property type="match status" value="1"/>
</dbReference>
<dbReference type="CDD" id="cd01651">
    <property type="entry name" value="RT_G2_intron"/>
    <property type="match status" value="1"/>
</dbReference>
<dbReference type="AlphaFoldDB" id="A0A1H1SN36"/>